<dbReference type="SUPFAM" id="SSF52047">
    <property type="entry name" value="RNI-like"/>
    <property type="match status" value="1"/>
</dbReference>
<keyword evidence="2" id="KW-1185">Reference proteome</keyword>
<gene>
    <name evidence="1" type="ORF">CYLTODRAFT_421622</name>
</gene>
<evidence type="ECO:0000313" key="1">
    <source>
        <dbReference type="EMBL" id="KIY68401.1"/>
    </source>
</evidence>
<protein>
    <recommendedName>
        <fullName evidence="3">F-box domain-containing protein</fullName>
    </recommendedName>
</protein>
<accession>A0A0D7BFK1</accession>
<dbReference type="Gene3D" id="3.80.10.10">
    <property type="entry name" value="Ribonuclease Inhibitor"/>
    <property type="match status" value="1"/>
</dbReference>
<name>A0A0D7BFK1_9AGAR</name>
<sequence length="428" mass="48871">MRELPPEIKLVIIDALQSGSHEFADPFSGIALVWPEVIYRIRKHRFSTIQLRTIRNLRFLIDILEPMPSICAVVRAVRVTSATDLYKGQDLPRLFKLLKGLTAVDFDCLRPLSQPRTVFTLNYLPSTITNVELHMYKETIGTRTNALMKVFEILSVFPRMECLRIKCEFGDGLAEDVIENLVAKPFTSLRTVTLSYCRLVTSVSMQKLIERGMFPILESLTIEEPLRSHSSLSTFNRLLRCWSSTLRELRMPFCDDAAQDTGTLSFFLPQSLEVLEFQITVRYSPHESAQFCPWLYLDIWARTLEQRCRCSEATLRSLEILVVFQWPVVQHFDSTETARIRRLDAALGSSGLHAMHLDWHLVCIDHSPRDFLLENAGEPGAGSAEASFRWVNENMFPATNARFLTEDGMAAFGTTSTSTTDVSLRSWY</sequence>
<dbReference type="InterPro" id="IPR032675">
    <property type="entry name" value="LRR_dom_sf"/>
</dbReference>
<proteinExistence type="predicted"/>
<reference evidence="1 2" key="1">
    <citation type="journal article" date="2015" name="Fungal Genet. Biol.">
        <title>Evolution of novel wood decay mechanisms in Agaricales revealed by the genome sequences of Fistulina hepatica and Cylindrobasidium torrendii.</title>
        <authorList>
            <person name="Floudas D."/>
            <person name="Held B.W."/>
            <person name="Riley R."/>
            <person name="Nagy L.G."/>
            <person name="Koehler G."/>
            <person name="Ransdell A.S."/>
            <person name="Younus H."/>
            <person name="Chow J."/>
            <person name="Chiniquy J."/>
            <person name="Lipzen A."/>
            <person name="Tritt A."/>
            <person name="Sun H."/>
            <person name="Haridas S."/>
            <person name="LaButti K."/>
            <person name="Ohm R.A."/>
            <person name="Kues U."/>
            <person name="Blanchette R.A."/>
            <person name="Grigoriev I.V."/>
            <person name="Minto R.E."/>
            <person name="Hibbett D.S."/>
        </authorList>
    </citation>
    <scope>NUCLEOTIDE SEQUENCE [LARGE SCALE GENOMIC DNA]</scope>
    <source>
        <strain evidence="1 2">FP15055 ss-10</strain>
    </source>
</reference>
<organism evidence="1 2">
    <name type="scientific">Cylindrobasidium torrendii FP15055 ss-10</name>
    <dbReference type="NCBI Taxonomy" id="1314674"/>
    <lineage>
        <taxon>Eukaryota</taxon>
        <taxon>Fungi</taxon>
        <taxon>Dikarya</taxon>
        <taxon>Basidiomycota</taxon>
        <taxon>Agaricomycotina</taxon>
        <taxon>Agaricomycetes</taxon>
        <taxon>Agaricomycetidae</taxon>
        <taxon>Agaricales</taxon>
        <taxon>Marasmiineae</taxon>
        <taxon>Physalacriaceae</taxon>
        <taxon>Cylindrobasidium</taxon>
    </lineage>
</organism>
<dbReference type="AlphaFoldDB" id="A0A0D7BFK1"/>
<evidence type="ECO:0008006" key="3">
    <source>
        <dbReference type="Google" id="ProtNLM"/>
    </source>
</evidence>
<dbReference type="EMBL" id="KN880503">
    <property type="protein sequence ID" value="KIY68401.1"/>
    <property type="molecule type" value="Genomic_DNA"/>
</dbReference>
<evidence type="ECO:0000313" key="2">
    <source>
        <dbReference type="Proteomes" id="UP000054007"/>
    </source>
</evidence>
<dbReference type="Proteomes" id="UP000054007">
    <property type="component" value="Unassembled WGS sequence"/>
</dbReference>